<evidence type="ECO:0000256" key="1">
    <source>
        <dbReference type="SAM" id="Phobius"/>
    </source>
</evidence>
<dbReference type="Pfam" id="PF05940">
    <property type="entry name" value="NnrS"/>
    <property type="match status" value="1"/>
</dbReference>
<gene>
    <name evidence="2" type="ORF">GJQ55_05160</name>
</gene>
<feature type="transmembrane region" description="Helical" evidence="1">
    <location>
        <begin position="85"/>
        <end position="103"/>
    </location>
</feature>
<dbReference type="RefSeq" id="WP_228346449.1">
    <property type="nucleotide sequence ID" value="NZ_CP046056.1"/>
</dbReference>
<accession>A0A9X7UZ96</accession>
<name>A0A9X7UZ96_9GAMM</name>
<keyword evidence="1" id="KW-1133">Transmembrane helix</keyword>
<feature type="transmembrane region" description="Helical" evidence="1">
    <location>
        <begin position="140"/>
        <end position="159"/>
    </location>
</feature>
<feature type="transmembrane region" description="Helical" evidence="1">
    <location>
        <begin position="360"/>
        <end position="381"/>
    </location>
</feature>
<feature type="transmembrane region" description="Helical" evidence="1">
    <location>
        <begin position="165"/>
        <end position="188"/>
    </location>
</feature>
<feature type="transmembrane region" description="Helical" evidence="1">
    <location>
        <begin position="109"/>
        <end position="128"/>
    </location>
</feature>
<keyword evidence="1" id="KW-0472">Membrane</keyword>
<feature type="transmembrane region" description="Helical" evidence="1">
    <location>
        <begin position="332"/>
        <end position="354"/>
    </location>
</feature>
<dbReference type="KEGG" id="vcw:GJQ55_05160"/>
<sequence length="394" mass="43343">MKFLNPAAPFWGQAFRPMFLLAAGFSSLALALWGLALQGQQLRIMELGTFWHSHEMLFGFAAAVIAGFLLTAVQNWTGRRATNGLPLLILTLVWLAGRGLMLFAPLVPWWFTALVDLAFLPLVAWFFWQLLYAVRQQRNYFFVPVLVLMTAVNAAMHWGNAHNDMALVLWGSHAVSLMVVLLITIVGGRVMPMFTANGTMTPKVDSLPWLEKAVLGGMWLVVAIFLTTLDQYLPAPVLAVLLILVALAQALRVARWRIQVTWKVPLLWSLHLAYWCVPLGLLLLALHYLGLPITFSTALHALTAGAIGGMILAMIARVSLGHSGRRLEPHPLMAAGFALLLAAALVRTLAVILWPAQTAVFYSVSALLWVLAFAIFVALYARILTSPRPDGRPG</sequence>
<feature type="transmembrane region" description="Helical" evidence="1">
    <location>
        <begin position="301"/>
        <end position="320"/>
    </location>
</feature>
<evidence type="ECO:0000313" key="3">
    <source>
        <dbReference type="Proteomes" id="UP000596074"/>
    </source>
</evidence>
<feature type="transmembrane region" description="Helical" evidence="1">
    <location>
        <begin position="235"/>
        <end position="254"/>
    </location>
</feature>
<evidence type="ECO:0000313" key="2">
    <source>
        <dbReference type="EMBL" id="QQD23906.1"/>
    </source>
</evidence>
<reference evidence="2 3" key="1">
    <citation type="submission" date="2019-11" db="EMBL/GenBank/DDBJ databases">
        <title>Venatorbacter sp. nov. a predator of Campylobacter and other Gram-negative bacteria.</title>
        <authorList>
            <person name="Saeedi A."/>
            <person name="Cummings N.J."/>
            <person name="Connerton I.F."/>
            <person name="Connerton P.L."/>
        </authorList>
    </citation>
    <scope>NUCLEOTIDE SEQUENCE [LARGE SCALE GENOMIC DNA]</scope>
    <source>
        <strain evidence="2">XL5</strain>
    </source>
</reference>
<dbReference type="EMBL" id="CP046056">
    <property type="protein sequence ID" value="QQD23906.1"/>
    <property type="molecule type" value="Genomic_DNA"/>
</dbReference>
<dbReference type="InterPro" id="IPR010266">
    <property type="entry name" value="NnrS"/>
</dbReference>
<protein>
    <submittedName>
        <fullName evidence="2">NnrS family protein</fullName>
    </submittedName>
</protein>
<keyword evidence="1" id="KW-0812">Transmembrane</keyword>
<feature type="transmembrane region" description="Helical" evidence="1">
    <location>
        <begin position="266"/>
        <end position="289"/>
    </location>
</feature>
<feature type="transmembrane region" description="Helical" evidence="1">
    <location>
        <begin position="54"/>
        <end position="73"/>
    </location>
</feature>
<keyword evidence="3" id="KW-1185">Reference proteome</keyword>
<organism evidence="2 3">
    <name type="scientific">Venatoribacter cucullus</name>
    <dbReference type="NCBI Taxonomy" id="2661630"/>
    <lineage>
        <taxon>Bacteria</taxon>
        <taxon>Pseudomonadati</taxon>
        <taxon>Pseudomonadota</taxon>
        <taxon>Gammaproteobacteria</taxon>
        <taxon>Oceanospirillales</taxon>
        <taxon>Oceanospirillaceae</taxon>
        <taxon>Venatoribacter</taxon>
    </lineage>
</organism>
<dbReference type="AlphaFoldDB" id="A0A9X7UZ96"/>
<proteinExistence type="predicted"/>
<dbReference type="Proteomes" id="UP000596074">
    <property type="component" value="Chromosome"/>
</dbReference>
<feature type="transmembrane region" description="Helical" evidence="1">
    <location>
        <begin position="209"/>
        <end position="229"/>
    </location>
</feature>